<dbReference type="EMBL" id="BAAANN010000004">
    <property type="protein sequence ID" value="GAA1947597.1"/>
    <property type="molecule type" value="Genomic_DNA"/>
</dbReference>
<proteinExistence type="predicted"/>
<dbReference type="Proteomes" id="UP001501116">
    <property type="component" value="Unassembled WGS sequence"/>
</dbReference>
<organism evidence="3 4">
    <name type="scientific">Amycolatopsis minnesotensis</name>
    <dbReference type="NCBI Taxonomy" id="337894"/>
    <lineage>
        <taxon>Bacteria</taxon>
        <taxon>Bacillati</taxon>
        <taxon>Actinomycetota</taxon>
        <taxon>Actinomycetes</taxon>
        <taxon>Pseudonocardiales</taxon>
        <taxon>Pseudonocardiaceae</taxon>
        <taxon>Amycolatopsis</taxon>
    </lineage>
</organism>
<evidence type="ECO:0000313" key="3">
    <source>
        <dbReference type="EMBL" id="GAA1947597.1"/>
    </source>
</evidence>
<name>A0ABP5BMV0_9PSEU</name>
<evidence type="ECO:0000313" key="4">
    <source>
        <dbReference type="Proteomes" id="UP001501116"/>
    </source>
</evidence>
<dbReference type="PROSITE" id="PS51257">
    <property type="entry name" value="PROKAR_LIPOPROTEIN"/>
    <property type="match status" value="1"/>
</dbReference>
<sequence>MRVTTEPPAGEPEPIVAARRRSGLLAGAAAACLAGFAATYFLFVWTRPGQAFEFHVLQGIPALSDTPPVLRARAWLGYVTEYAMAAVVAVIVVIGLVRRRPALAIAGAVTVCATALLDRVLVRWVLTRPELVPDPMNAENSFPSGHVAMSASALLGLLIVVPVAWRGCTALLGSALVVGVAEMTMTVGWHRLSDTIGGNLLALGIACVAVAVPVRLGGVRTPPLRWPPLARLVAIVPLLGYVAWTVVSAAGPAYDVLTNGAAADPPRTFEAAGAAATVVSALTVVAFLGLLARAEPAPRTRTL</sequence>
<dbReference type="SMART" id="SM00014">
    <property type="entry name" value="acidPPc"/>
    <property type="match status" value="1"/>
</dbReference>
<keyword evidence="4" id="KW-1185">Reference proteome</keyword>
<feature type="transmembrane region" description="Helical" evidence="1">
    <location>
        <begin position="196"/>
        <end position="217"/>
    </location>
</feature>
<evidence type="ECO:0000259" key="2">
    <source>
        <dbReference type="SMART" id="SM00014"/>
    </source>
</evidence>
<feature type="domain" description="Phosphatidic acid phosphatase type 2/haloperoxidase" evidence="2">
    <location>
        <begin position="103"/>
        <end position="210"/>
    </location>
</feature>
<dbReference type="SUPFAM" id="SSF48317">
    <property type="entry name" value="Acid phosphatase/Vanadium-dependent haloperoxidase"/>
    <property type="match status" value="1"/>
</dbReference>
<feature type="transmembrane region" description="Helical" evidence="1">
    <location>
        <begin position="24"/>
        <end position="45"/>
    </location>
</feature>
<accession>A0ABP5BMV0</accession>
<keyword evidence="1" id="KW-0812">Transmembrane</keyword>
<dbReference type="RefSeq" id="WP_344414864.1">
    <property type="nucleotide sequence ID" value="NZ_BAAANN010000004.1"/>
</dbReference>
<feature type="transmembrane region" description="Helical" evidence="1">
    <location>
        <begin position="271"/>
        <end position="292"/>
    </location>
</feature>
<reference evidence="4" key="1">
    <citation type="journal article" date="2019" name="Int. J. Syst. Evol. Microbiol.">
        <title>The Global Catalogue of Microorganisms (GCM) 10K type strain sequencing project: providing services to taxonomists for standard genome sequencing and annotation.</title>
        <authorList>
            <consortium name="The Broad Institute Genomics Platform"/>
            <consortium name="The Broad Institute Genome Sequencing Center for Infectious Disease"/>
            <person name="Wu L."/>
            <person name="Ma J."/>
        </authorList>
    </citation>
    <scope>NUCLEOTIDE SEQUENCE [LARGE SCALE GENOMIC DNA]</scope>
    <source>
        <strain evidence="4">JCM 14545</strain>
    </source>
</reference>
<feature type="transmembrane region" description="Helical" evidence="1">
    <location>
        <begin position="75"/>
        <end position="96"/>
    </location>
</feature>
<feature type="transmembrane region" description="Helical" evidence="1">
    <location>
        <begin position="229"/>
        <end position="251"/>
    </location>
</feature>
<keyword evidence="1" id="KW-1133">Transmembrane helix</keyword>
<feature type="transmembrane region" description="Helical" evidence="1">
    <location>
        <begin position="170"/>
        <end position="190"/>
    </location>
</feature>
<dbReference type="InterPro" id="IPR036938">
    <property type="entry name" value="PAP2/HPO_sf"/>
</dbReference>
<keyword evidence="1" id="KW-0472">Membrane</keyword>
<dbReference type="Pfam" id="PF01569">
    <property type="entry name" value="PAP2"/>
    <property type="match status" value="1"/>
</dbReference>
<dbReference type="Gene3D" id="1.20.144.10">
    <property type="entry name" value="Phosphatidic acid phosphatase type 2/haloperoxidase"/>
    <property type="match status" value="1"/>
</dbReference>
<comment type="caution">
    <text evidence="3">The sequence shown here is derived from an EMBL/GenBank/DDBJ whole genome shotgun (WGS) entry which is preliminary data.</text>
</comment>
<feature type="transmembrane region" description="Helical" evidence="1">
    <location>
        <begin position="103"/>
        <end position="126"/>
    </location>
</feature>
<feature type="transmembrane region" description="Helical" evidence="1">
    <location>
        <begin position="146"/>
        <end position="165"/>
    </location>
</feature>
<evidence type="ECO:0000256" key="1">
    <source>
        <dbReference type="SAM" id="Phobius"/>
    </source>
</evidence>
<dbReference type="InterPro" id="IPR000326">
    <property type="entry name" value="PAP2/HPO"/>
</dbReference>
<protein>
    <submittedName>
        <fullName evidence="3">Phosphatase PAP2 family protein</fullName>
    </submittedName>
</protein>
<gene>
    <name evidence="3" type="ORF">GCM10009754_14800</name>
</gene>